<dbReference type="Gene3D" id="3.40.50.10810">
    <property type="entry name" value="Tandem AAA-ATPase domain"/>
    <property type="match status" value="1"/>
</dbReference>
<comment type="caution">
    <text evidence="7">The sequence shown here is derived from an EMBL/GenBank/DDBJ whole genome shotgun (WGS) entry which is preliminary data.</text>
</comment>
<dbReference type="InterPro" id="IPR049730">
    <property type="entry name" value="SNF2/RAD54-like_C"/>
</dbReference>
<dbReference type="CDD" id="cd18793">
    <property type="entry name" value="SF2_C_SNF"/>
    <property type="match status" value="1"/>
</dbReference>
<dbReference type="InterPro" id="IPR038718">
    <property type="entry name" value="SNF2-like_sf"/>
</dbReference>
<keyword evidence="8" id="KW-1185">Reference proteome</keyword>
<evidence type="ECO:0000256" key="2">
    <source>
        <dbReference type="ARBA" id="ARBA00022801"/>
    </source>
</evidence>
<organism evidence="7 8">
    <name type="scientific">Paraconiothyrium brasiliense</name>
    <dbReference type="NCBI Taxonomy" id="300254"/>
    <lineage>
        <taxon>Eukaryota</taxon>
        <taxon>Fungi</taxon>
        <taxon>Dikarya</taxon>
        <taxon>Ascomycota</taxon>
        <taxon>Pezizomycotina</taxon>
        <taxon>Dothideomycetes</taxon>
        <taxon>Pleosporomycetidae</taxon>
        <taxon>Pleosporales</taxon>
        <taxon>Massarineae</taxon>
        <taxon>Didymosphaeriaceae</taxon>
        <taxon>Paraconiothyrium</taxon>
    </lineage>
</organism>
<feature type="region of interest" description="Disordered" evidence="4">
    <location>
        <begin position="260"/>
        <end position="282"/>
    </location>
</feature>
<feature type="domain" description="Helicase C-terminal" evidence="6">
    <location>
        <begin position="1090"/>
        <end position="1194"/>
    </location>
</feature>
<gene>
    <name evidence="7" type="ORF">SLS60_010387</name>
</gene>
<dbReference type="InterPro" id="IPR000330">
    <property type="entry name" value="SNF2_N"/>
</dbReference>
<name>A0ABR3QR48_9PLEO</name>
<evidence type="ECO:0000313" key="8">
    <source>
        <dbReference type="Proteomes" id="UP001521785"/>
    </source>
</evidence>
<evidence type="ECO:0008006" key="9">
    <source>
        <dbReference type="Google" id="ProtNLM"/>
    </source>
</evidence>
<feature type="region of interest" description="Disordered" evidence="4">
    <location>
        <begin position="839"/>
        <end position="866"/>
    </location>
</feature>
<dbReference type="SUPFAM" id="SSF52540">
    <property type="entry name" value="P-loop containing nucleoside triphosphate hydrolases"/>
    <property type="match status" value="2"/>
</dbReference>
<dbReference type="InterPro" id="IPR050628">
    <property type="entry name" value="SNF2_RAD54_helicase_TF"/>
</dbReference>
<dbReference type="InterPro" id="IPR001650">
    <property type="entry name" value="Helicase_C-like"/>
</dbReference>
<feature type="domain" description="SNF2 N-terminal" evidence="5">
    <location>
        <begin position="571"/>
        <end position="765"/>
    </location>
</feature>
<evidence type="ECO:0000259" key="6">
    <source>
        <dbReference type="Pfam" id="PF00271"/>
    </source>
</evidence>
<feature type="region of interest" description="Disordered" evidence="4">
    <location>
        <begin position="183"/>
        <end position="228"/>
    </location>
</feature>
<feature type="compositionally biased region" description="Polar residues" evidence="4">
    <location>
        <begin position="192"/>
        <end position="211"/>
    </location>
</feature>
<sequence>MMRTARHRSASGGFTYDSNGELVIPPTLTAWQSLTGQKPAEFKEWLSRVLLPQLSVWLEHLRVTRVLGLQNQTPSARETIEAIGNNFALLLKGDEEFVGTGQSDTATIWARACHQVFVELGKLSIDTQRLPNKHSKQQAAFQLLKFIKKNTGGRTISGVSMERAEAAREALLESTGWDLEKAFRTDGADGSNPASTQAPTSSGLPPFSGTSAAPAPGRSTFPGSSAAPALVRSTLPGSSEAPALVRSTFPGSSEAPALVRSTFPGSSGVPAPVPRASSGLSSLHTPQATEFATHNPMVFTKDGLSVSADKLELRVEWHSSEPPDPLESQTHLGVCSFDDFKRWAVDAFQMVRKREILWASEGVVVLHHADIDNDTSAPKDEKSWISSIEKSIKGWEEHAYVKIAVFSEGMEDPSPPESTGPVGFGNVRYTVPSLRSLSTDRARGYRLSQIRTDEEISKLITRALVDTPKDMLTNETPAMTASAADLNFESTNPFGEEGVDEEFGAARSEEYDLVQKWLSTPKPEFNDVSVALASLRQALGESEIITNLPERRQEDPENEGKLLPGNKHQPHQVCGLYWSLYMEYVYGCGINGDGCGTGKTHAIIAHIEASTQMWERLGDPPNKPTLVVCPNSLIEKTYRDLHDQLGANWAVYKYRQHVGPRKDELLFDPRHYVYKGPQAGRTVIIVSFNQLQFCSEKDPKRDNLFLRIMVDEAQAIRRCDQTKQGEVLKSFNAAYRFLFTGSLVVDKLLDLDGYLAFLEDPAWCNDVDLNYRNGEEEERSRYAKFKKEQITGAASPKPKLQDWDSDCESVSGLNEDQIEEKKAEGWSCKHWPAGLKYNGDRPASLERRKKVKKGSRKDKKGYSVTIPPPFEENPYDLYHKQNHNKLKCCTTVAFRYYVAPHVQKKGDNRSEKIGSARVKVILDILVLARNLFSTVIDANGNLVKVGDKLPPANIYTQEMKYAPDELEAYQKREQSCSKNFAQSLSTDKMPDFEKDKDTRKGLGSKFSKVSVLCTHIGLSAFFHVPTHRFRTWRDESLLRLVERMKRANVLDPADKHRPLDNDAEVVRQFLWGSPKLRFMVMEIQRVLLSNVVRKSHRKMFVLFQWPRSAEIFLKLVEFLGIRATLLDSKMKERERFQAIRNFDSKDEPRILIASYPLNIAGHDAQHRCCRVYHVEPAFNWATEHQAYARVYRIGQKEQVEIIRLFVEKTYQELHEFYMLKKASTMFEAFAELHRDVAKDSGGEADMPQENLAIKAFGMFRGRVQHLANLESSKRLAKKGIFI</sequence>
<evidence type="ECO:0000256" key="4">
    <source>
        <dbReference type="SAM" id="MobiDB-lite"/>
    </source>
</evidence>
<dbReference type="Pfam" id="PF00271">
    <property type="entry name" value="Helicase_C"/>
    <property type="match status" value="1"/>
</dbReference>
<evidence type="ECO:0000313" key="7">
    <source>
        <dbReference type="EMBL" id="KAL1594626.1"/>
    </source>
</evidence>
<feature type="region of interest" description="Disordered" evidence="4">
    <location>
        <begin position="546"/>
        <end position="566"/>
    </location>
</feature>
<keyword evidence="3" id="KW-0067">ATP-binding</keyword>
<feature type="compositionally biased region" description="Basic and acidic residues" evidence="4">
    <location>
        <begin position="549"/>
        <end position="560"/>
    </location>
</feature>
<dbReference type="InterPro" id="IPR027417">
    <property type="entry name" value="P-loop_NTPase"/>
</dbReference>
<dbReference type="Proteomes" id="UP001521785">
    <property type="component" value="Unassembled WGS sequence"/>
</dbReference>
<proteinExistence type="predicted"/>
<reference evidence="7 8" key="1">
    <citation type="submission" date="2024-02" db="EMBL/GenBank/DDBJ databases">
        <title>De novo assembly and annotation of 12 fungi associated with fruit tree decline syndrome in Ontario, Canada.</title>
        <authorList>
            <person name="Sulman M."/>
            <person name="Ellouze W."/>
            <person name="Ilyukhin E."/>
        </authorList>
    </citation>
    <scope>NUCLEOTIDE SEQUENCE [LARGE SCALE GENOMIC DNA]</scope>
    <source>
        <strain evidence="7 8">M42-189</strain>
    </source>
</reference>
<dbReference type="Pfam" id="PF00176">
    <property type="entry name" value="SNF2-rel_dom"/>
    <property type="match status" value="1"/>
</dbReference>
<accession>A0ABR3QR48</accession>
<evidence type="ECO:0000256" key="1">
    <source>
        <dbReference type="ARBA" id="ARBA00022741"/>
    </source>
</evidence>
<protein>
    <recommendedName>
        <fullName evidence="9">Helicase ATP-binding domain-containing protein</fullName>
    </recommendedName>
</protein>
<dbReference type="Gene3D" id="3.40.50.300">
    <property type="entry name" value="P-loop containing nucleotide triphosphate hydrolases"/>
    <property type="match status" value="1"/>
</dbReference>
<dbReference type="PANTHER" id="PTHR45626">
    <property type="entry name" value="TRANSCRIPTION TERMINATION FACTOR 2-RELATED"/>
    <property type="match status" value="1"/>
</dbReference>
<feature type="compositionally biased region" description="Basic residues" evidence="4">
    <location>
        <begin position="847"/>
        <end position="859"/>
    </location>
</feature>
<evidence type="ECO:0000259" key="5">
    <source>
        <dbReference type="Pfam" id="PF00176"/>
    </source>
</evidence>
<evidence type="ECO:0000256" key="3">
    <source>
        <dbReference type="ARBA" id="ARBA00022840"/>
    </source>
</evidence>
<keyword evidence="2" id="KW-0378">Hydrolase</keyword>
<dbReference type="EMBL" id="JAKJXO020000017">
    <property type="protein sequence ID" value="KAL1594626.1"/>
    <property type="molecule type" value="Genomic_DNA"/>
</dbReference>
<keyword evidence="1" id="KW-0547">Nucleotide-binding</keyword>